<comment type="caution">
    <text evidence="4">The sequence shown here is derived from an EMBL/GenBank/DDBJ whole genome shotgun (WGS) entry which is preliminary data.</text>
</comment>
<keyword evidence="5" id="KW-1185">Reference proteome</keyword>
<reference evidence="4 5" key="1">
    <citation type="submission" date="2017-06" db="EMBL/GenBank/DDBJ databases">
        <title>Description of Avrilella dinanensis gen. nov. sp. nov.</title>
        <authorList>
            <person name="Leyer C."/>
            <person name="Sassi M."/>
            <person name="Minet J."/>
            <person name="Kayal S."/>
            <person name="Cattoir V."/>
        </authorList>
    </citation>
    <scope>NUCLEOTIDE SEQUENCE [LARGE SCALE GENOMIC DNA]</scope>
    <source>
        <strain evidence="4 5">UR159</strain>
    </source>
</reference>
<dbReference type="PANTHER" id="PTHR36504:SF1">
    <property type="entry name" value="LIPOPOLYSACCHARIDE EXPORT SYSTEM PROTEIN LPTA"/>
    <property type="match status" value="1"/>
</dbReference>
<evidence type="ECO:0000256" key="2">
    <source>
        <dbReference type="SAM" id="MobiDB-lite"/>
    </source>
</evidence>
<feature type="domain" description="Organic solvent tolerance-like N-terminal" evidence="3">
    <location>
        <begin position="29"/>
        <end position="185"/>
    </location>
</feature>
<accession>A0A2M9R3M6</accession>
<feature type="compositionally biased region" description="Basic and acidic residues" evidence="2">
    <location>
        <begin position="524"/>
        <end position="533"/>
    </location>
</feature>
<proteinExistence type="predicted"/>
<organism evidence="4 5">
    <name type="scientific">Avrilella dinanensis</name>
    <dbReference type="NCBI Taxonomy" id="2008672"/>
    <lineage>
        <taxon>Bacteria</taxon>
        <taxon>Pseudomonadati</taxon>
        <taxon>Bacteroidota</taxon>
        <taxon>Flavobacteriia</taxon>
        <taxon>Flavobacteriales</taxon>
        <taxon>Flavobacteriaceae</taxon>
        <taxon>Avrilella</taxon>
    </lineage>
</organism>
<evidence type="ECO:0000256" key="1">
    <source>
        <dbReference type="ARBA" id="ARBA00022729"/>
    </source>
</evidence>
<feature type="compositionally biased region" description="Basic and acidic residues" evidence="2">
    <location>
        <begin position="540"/>
        <end position="553"/>
    </location>
</feature>
<dbReference type="GO" id="GO:0015920">
    <property type="term" value="P:lipopolysaccharide transport"/>
    <property type="evidence" value="ECO:0007669"/>
    <property type="project" value="TreeGrafter"/>
</dbReference>
<gene>
    <name evidence="4" type="ORF">CDL10_02240</name>
</gene>
<dbReference type="InterPro" id="IPR052037">
    <property type="entry name" value="LPS_export_LptA"/>
</dbReference>
<dbReference type="AlphaFoldDB" id="A0A2M9R3M6"/>
<dbReference type="Proteomes" id="UP000231960">
    <property type="component" value="Unassembled WGS sequence"/>
</dbReference>
<dbReference type="GO" id="GO:0009279">
    <property type="term" value="C:cell outer membrane"/>
    <property type="evidence" value="ECO:0007669"/>
    <property type="project" value="TreeGrafter"/>
</dbReference>
<feature type="region of interest" description="Disordered" evidence="2">
    <location>
        <begin position="518"/>
        <end position="553"/>
    </location>
</feature>
<dbReference type="Pfam" id="PF13100">
    <property type="entry name" value="OstA_2"/>
    <property type="match status" value="1"/>
</dbReference>
<evidence type="ECO:0000313" key="5">
    <source>
        <dbReference type="Proteomes" id="UP000231960"/>
    </source>
</evidence>
<sequence length="553" mass="63803">MLKLLLSILLLVFGIQLGWTQNAGQQSGTSIEIIHADYTERNESTLPGALVLTGNVQALHDSVYIYCNKAYFFQADNYLKLFGDVRMIQNDTLQMDSKYAEYNGKEQIAYASGNVVMRSPNSQLTSEKVYYDRRNGVAYYDNHANIINRDNTLTSKEGKYIIAEEKYEFRSHVVLTNPETKIVTEYLDFYEAPGHAYLLGPSTIENKESFIYTENGFYDTRLDIGKLLDNSYVLSDNKRIDGDDIYYDKNNNYTRAINHVKVTDTINNMIATSHFAEIYQFSDGHDSVYITKKPLIKMLAEDDSTYFHAKEIFITGKEKERVMWGYSDARMFRDPDMSAKADSIHFQQKLGLTKLLGKPVLFRGESQITGQVMHLINDTLTEKMDSVKVLKDAFLIQRDTLGTGYNQAKGINLYGKFIDDELRQIDLIQNAEMIYYIYDEDDILTGIDKGICSQIRLELEDNQIVTATRMINPKGETYPPEEFPKNARLFPGFKWRGEERIMSVEDIFPEEENILEETLPEESEQPKEIKLQEETIDYQKNNKEEPVNKIRTE</sequence>
<dbReference type="Gene3D" id="2.60.450.10">
    <property type="entry name" value="Lipopolysaccharide (LPS) transport protein A like domain"/>
    <property type="match status" value="2"/>
</dbReference>
<evidence type="ECO:0000259" key="3">
    <source>
        <dbReference type="Pfam" id="PF13100"/>
    </source>
</evidence>
<protein>
    <recommendedName>
        <fullName evidence="3">Organic solvent tolerance-like N-terminal domain-containing protein</fullName>
    </recommendedName>
</protein>
<evidence type="ECO:0000313" key="4">
    <source>
        <dbReference type="EMBL" id="PJR03458.1"/>
    </source>
</evidence>
<dbReference type="GO" id="GO:0030288">
    <property type="term" value="C:outer membrane-bounded periplasmic space"/>
    <property type="evidence" value="ECO:0007669"/>
    <property type="project" value="TreeGrafter"/>
</dbReference>
<dbReference type="GO" id="GO:0017089">
    <property type="term" value="F:glycolipid transfer activity"/>
    <property type="evidence" value="ECO:0007669"/>
    <property type="project" value="TreeGrafter"/>
</dbReference>
<keyword evidence="1" id="KW-0732">Signal</keyword>
<dbReference type="EMBL" id="NIPO01000001">
    <property type="protein sequence ID" value="PJR03458.1"/>
    <property type="molecule type" value="Genomic_DNA"/>
</dbReference>
<dbReference type="PANTHER" id="PTHR36504">
    <property type="entry name" value="LIPOPOLYSACCHARIDE EXPORT SYSTEM PROTEIN LPTA"/>
    <property type="match status" value="1"/>
</dbReference>
<dbReference type="InterPro" id="IPR005653">
    <property type="entry name" value="OstA-like_N"/>
</dbReference>
<name>A0A2M9R3M6_9FLAO</name>
<dbReference type="OrthoDB" id="9805931at2"/>